<dbReference type="RefSeq" id="WP_045025733.1">
    <property type="nucleotide sequence ID" value="NZ_CAJXKZ010000007.1"/>
</dbReference>
<keyword evidence="2" id="KW-1185">Reference proteome</keyword>
<evidence type="ECO:0000313" key="2">
    <source>
        <dbReference type="Proteomes" id="UP000032544"/>
    </source>
</evidence>
<name>A0A0D8JAZ4_9BACT</name>
<dbReference type="EMBL" id="JRHC01000001">
    <property type="protein sequence ID" value="KJF44170.1"/>
    <property type="molecule type" value="Genomic_DNA"/>
</dbReference>
<sequence length="202" mass="23776">MEKSKLFIVIVLIVFALIDVNGKTYSNGKFPEFKMEPENQLKPDDLISRELLASIEAYIAVADTLFPKDSPVIYSAYFFEKEGKNYFSIWGNYLLPYYIESHNPTKTFDYTLFTINNKNVVLINSKDYDQPKLYKLDSAITGKDKVDKIKRKEYSYDGHSFPKTFEYYLENNEYIISEINSMYFDFLGEDFMKYGKLLKENK</sequence>
<evidence type="ECO:0000313" key="1">
    <source>
        <dbReference type="EMBL" id="KJF44170.1"/>
    </source>
</evidence>
<comment type="caution">
    <text evidence="1">The sequence shown here is derived from an EMBL/GenBank/DDBJ whole genome shotgun (WGS) entry which is preliminary data.</text>
</comment>
<dbReference type="AlphaFoldDB" id="A0A0D8JAZ4"/>
<gene>
    <name evidence="1" type="ORF">LH29_01180</name>
</gene>
<organism evidence="1 2">
    <name type="scientific">Draconibacterium sediminis</name>
    <dbReference type="NCBI Taxonomy" id="1544798"/>
    <lineage>
        <taxon>Bacteria</taxon>
        <taxon>Pseudomonadati</taxon>
        <taxon>Bacteroidota</taxon>
        <taxon>Bacteroidia</taxon>
        <taxon>Marinilabiliales</taxon>
        <taxon>Prolixibacteraceae</taxon>
        <taxon>Draconibacterium</taxon>
    </lineage>
</organism>
<dbReference type="Proteomes" id="UP000032544">
    <property type="component" value="Unassembled WGS sequence"/>
</dbReference>
<reference evidence="1 2" key="1">
    <citation type="submission" date="2014-09" db="EMBL/GenBank/DDBJ databases">
        <title>Draft Genome Sequence of Draconibacterium sp. JN14CK-3.</title>
        <authorList>
            <person name="Dong C."/>
            <person name="Lai Q."/>
            <person name="Shao Z."/>
        </authorList>
    </citation>
    <scope>NUCLEOTIDE SEQUENCE [LARGE SCALE GENOMIC DNA]</scope>
    <source>
        <strain evidence="1 2">JN14CK-3</strain>
    </source>
</reference>
<protein>
    <submittedName>
        <fullName evidence="1">Uncharacterized protein</fullName>
    </submittedName>
</protein>
<accession>A0A0D8JAZ4</accession>
<proteinExistence type="predicted"/>